<gene>
    <name evidence="3" type="ORF">RDB_LOCUS46551</name>
</gene>
<comment type="caution">
    <text evidence="3">The sequence shown here is derived from an EMBL/GenBank/DDBJ whole genome shotgun (WGS) entry which is preliminary data.</text>
</comment>
<dbReference type="Proteomes" id="UP000663843">
    <property type="component" value="Unassembled WGS sequence"/>
</dbReference>
<evidence type="ECO:0000256" key="2">
    <source>
        <dbReference type="SAM" id="MobiDB-lite"/>
    </source>
</evidence>
<feature type="compositionally biased region" description="Polar residues" evidence="2">
    <location>
        <begin position="173"/>
        <end position="195"/>
    </location>
</feature>
<proteinExistence type="predicted"/>
<reference evidence="3" key="1">
    <citation type="submission" date="2021-01" db="EMBL/GenBank/DDBJ databases">
        <authorList>
            <person name="Kaushik A."/>
        </authorList>
    </citation>
    <scope>NUCLEOTIDE SEQUENCE</scope>
    <source>
        <strain evidence="3">AG2-2IIIB</strain>
    </source>
</reference>
<dbReference type="EMBL" id="CAJMWT010001655">
    <property type="protein sequence ID" value="CAE6413409.1"/>
    <property type="molecule type" value="Genomic_DNA"/>
</dbReference>
<feature type="region of interest" description="Disordered" evidence="2">
    <location>
        <begin position="173"/>
        <end position="196"/>
    </location>
</feature>
<accession>A0A8H2X079</accession>
<evidence type="ECO:0000256" key="1">
    <source>
        <dbReference type="SAM" id="Coils"/>
    </source>
</evidence>
<dbReference type="AlphaFoldDB" id="A0A8H2X079"/>
<organism evidence="3 4">
    <name type="scientific">Rhizoctonia solani</name>
    <dbReference type="NCBI Taxonomy" id="456999"/>
    <lineage>
        <taxon>Eukaryota</taxon>
        <taxon>Fungi</taxon>
        <taxon>Dikarya</taxon>
        <taxon>Basidiomycota</taxon>
        <taxon>Agaricomycotina</taxon>
        <taxon>Agaricomycetes</taxon>
        <taxon>Cantharellales</taxon>
        <taxon>Ceratobasidiaceae</taxon>
        <taxon>Rhizoctonia</taxon>
    </lineage>
</organism>
<keyword evidence="1" id="KW-0175">Coiled coil</keyword>
<feature type="coiled-coil region" evidence="1">
    <location>
        <begin position="96"/>
        <end position="130"/>
    </location>
</feature>
<dbReference type="Gene3D" id="2.80.10.50">
    <property type="match status" value="1"/>
</dbReference>
<sequence>MGEIYLSQYTSDSNLEPGTYRVFNVRTATAIQISDHDPTRIVTWERHDGKNQQVHIWHTGEEPHKIWGLERLGDNSGEEIPSALLAVRKDDFDAKMELVNKELAERQERIAKKDRELLQLQDELSSAKGKFSELHNLLYKRDETIHQLQQDLKSKGDALSHAHKMNEESANLRNQHNPMESKLSQQQAETATLQSKMDRVEYFMSQVDNG</sequence>
<protein>
    <submittedName>
        <fullName evidence="3">Uncharacterized protein</fullName>
    </submittedName>
</protein>
<dbReference type="Gene3D" id="1.10.287.1490">
    <property type="match status" value="1"/>
</dbReference>
<name>A0A8H2X079_9AGAM</name>
<evidence type="ECO:0000313" key="3">
    <source>
        <dbReference type="EMBL" id="CAE6413409.1"/>
    </source>
</evidence>
<evidence type="ECO:0000313" key="4">
    <source>
        <dbReference type="Proteomes" id="UP000663843"/>
    </source>
</evidence>